<dbReference type="InterPro" id="IPR005135">
    <property type="entry name" value="Endo/exonuclease/phosphatase"/>
</dbReference>
<reference evidence="4" key="1">
    <citation type="submission" date="2017-01" db="EMBL/GenBank/DDBJ databases">
        <authorList>
            <person name="Wang Y."/>
            <person name="White M."/>
            <person name="Kvist S."/>
            <person name="Moncalvo J.-M."/>
        </authorList>
    </citation>
    <scope>NUCLEOTIDE SEQUENCE [LARGE SCALE GENOMIC DNA]</scope>
    <source>
        <strain evidence="4">ID-206-W2</strain>
    </source>
</reference>
<feature type="domain" description="Reverse transcriptase" evidence="2">
    <location>
        <begin position="1130"/>
        <end position="1398"/>
    </location>
</feature>
<feature type="non-terminal residue" evidence="3">
    <location>
        <position position="1741"/>
    </location>
</feature>
<dbReference type="SUPFAM" id="SSF56219">
    <property type="entry name" value="DNase I-like"/>
    <property type="match status" value="1"/>
</dbReference>
<proteinExistence type="predicted"/>
<keyword evidence="4" id="KW-1185">Reference proteome</keyword>
<dbReference type="InterPro" id="IPR036691">
    <property type="entry name" value="Endo/exonu/phosph_ase_sf"/>
</dbReference>
<dbReference type="CDD" id="cd01650">
    <property type="entry name" value="RT_nLTR_like"/>
    <property type="match status" value="1"/>
</dbReference>
<feature type="region of interest" description="Disordered" evidence="1">
    <location>
        <begin position="104"/>
        <end position="130"/>
    </location>
</feature>
<dbReference type="PANTHER" id="PTHR47027">
    <property type="entry name" value="REVERSE TRANSCRIPTASE DOMAIN-CONTAINING PROTEIN"/>
    <property type="match status" value="1"/>
</dbReference>
<comment type="caution">
    <text evidence="3">The sequence shown here is derived from an EMBL/GenBank/DDBJ whole genome shotgun (WGS) entry which is preliminary data.</text>
</comment>
<evidence type="ECO:0000256" key="1">
    <source>
        <dbReference type="SAM" id="MobiDB-lite"/>
    </source>
</evidence>
<dbReference type="Pfam" id="PF03372">
    <property type="entry name" value="Exo_endo_phos"/>
    <property type="match status" value="1"/>
</dbReference>
<evidence type="ECO:0000313" key="3">
    <source>
        <dbReference type="EMBL" id="OMJ28687.1"/>
    </source>
</evidence>
<gene>
    <name evidence="3" type="ORF">AYI69_g1832</name>
</gene>
<feature type="region of interest" description="Disordered" evidence="1">
    <location>
        <begin position="512"/>
        <end position="540"/>
    </location>
</feature>
<dbReference type="EMBL" id="LSSM01000510">
    <property type="protein sequence ID" value="OMJ28687.1"/>
    <property type="molecule type" value="Genomic_DNA"/>
</dbReference>
<dbReference type="Gene3D" id="3.60.10.10">
    <property type="entry name" value="Endonuclease/exonuclease/phosphatase"/>
    <property type="match status" value="1"/>
</dbReference>
<evidence type="ECO:0000259" key="2">
    <source>
        <dbReference type="PROSITE" id="PS50878"/>
    </source>
</evidence>
<dbReference type="OrthoDB" id="5598377at2759"/>
<protein>
    <submittedName>
        <fullName evidence="3">LINE-1 retrotransposable element ORF2 protein</fullName>
    </submittedName>
</protein>
<sequence length="1741" mass="195502">MEQTEISTISDSEKNISPIEIHDSRSQISKIKLKSKSIQDYTQNSPVEADSSSHKMIGSSSNQDFEIRDSRFEISNQKFSPTEKNPTDSVSADAMDFSEEEKNIAIKKEPGLSECSSDSDGNKPTTEEGKKFRKEMNAVYAEYKSETKEYDAKVAAIRNNPEVSKKLSEKYRGSVVEWLGHQTGNPNAVSSIPGGDNIAMSKHALQIEGVSSVSDGIKAPNNASCKNFKFLEKSTAAFRCTAKPYVSHAEKLLDQIGRADPASLDRKIDTNFMKAKDGRKIKRLAAAEVVERTKRHKADDSKINELKQQIMDLAELVPSKITQESVDNIMAFISKCRGYLERNTFKVPDFVFKSKVPVKVIPAISKNDTGNSMRKQNSQTKNKASKEPLQQKTSYALVAKKGVNPSQKPRAKKRIELTSSQITNIIEGVAPVESSNYMESIKGISTDLSYSPVNKQSEETTLTALKERFKWQASDKNRNIPSRRMASLLNKIKPGELSGYKETFLFGYSDQDNKPTEHNSPPAIGESGSADTTCHGGRHCKDRGRSDRLLVWNVSELSAASVKRFVELHSNLSGDDFIVKKTKEKSNVRHDLIYTKNSGQKLSGEEVAEISKVMGAYIRPERNRIERGPKRTERTKCVSTDSKLKVMTYNIRGYISKREELDLVLKQNRPSVIALQETNLNAKTNRLRLQEYVTVESKSHLRAGGRGLALGIRKGSGLSISELIQTPHWLAAKISGAHENDKRFSLACVNLHMPHQTIRRKLVIIGLTRFLRKMRQKKKKSKIMLIGDFNKDTESTISMLNRIGIGLRRATVRNSKGSRMNGAVMGRMIDHITYSGFPNNPTYAKVIKSVDLSDHLPVVAEWDMEALKIPAPQRKIDVERIKEVGVSFVSINRFAILDQLENDIEDLAENTAEEIWRAADELSCIKEEKQRFKTVLSKETLNAIQRRRKLFKGISKNPSLSEEYSNLKEKANEHCRADRRSNKVAEVKKARELMLTNKPRELWSWLKRYSGRFLSSLIDGPIFDKNRKLVTGHEEKSEAWAAHFEELAKDSTGNSRSAEKWSNMGLGSEAVYTECDAILTWTEICAALKSTPNNKSPGSDGIPSEVWKLVQNEEEPTSPFAKLFSKLVNKIWEDEKIPQKLDPSVIVPIPKKGDMRDPNNYRGISLIPTLSKVLSKIIARRLSKIDNKHDILVKEQAGFRSREECVAQATALYEVVRRRKISGLSTWIGFIDFAKAYDRVPHQALLRKIKSSGIGGKLYRMIEALYRSPKMCVRVGDRLSKIVEYNCGVRQGCPASPLLFDIFINDLLDGIKGVKVPGIDTEIPGLLFADDAVVLAESPAELQIALEKLTVWSLKWEMQINQEKCGIMGINSSTGMLFTIMGKPIKQVAEYKYLGVVFNDKWNNLSALKNNRDNGRKAFHSMYYFLSRRDIPTAMRIALVRTVLMPILCYGGEIFGMSATRAGALQKIADDAARLVAGVGRSTALQRIRNELKIDEINTRVSVARERGHTKWAGSKTWISELINQPLKNRLDTWVSGTIRWKKRFLKGADSKTTAQALRARKIRNDHSKITQWVMKNNLGLTSNWMGLELAYPEHARGIRLMAKVRMGAYMTAKSLANSRLILEEFKTKCPFCNGSEADTVEHMLLRCQKWNSQRQNCIGAFIGDNTANLNLQNSGVQPLLSRLLGGELNISTSMILRNRDTPSVKMVLGTASFLTDIFVARTLMLGELRGAPASLIQCLQ</sequence>
<organism evidence="3 4">
    <name type="scientific">Smittium culicis</name>
    <dbReference type="NCBI Taxonomy" id="133412"/>
    <lineage>
        <taxon>Eukaryota</taxon>
        <taxon>Fungi</taxon>
        <taxon>Fungi incertae sedis</taxon>
        <taxon>Zoopagomycota</taxon>
        <taxon>Kickxellomycotina</taxon>
        <taxon>Harpellomycetes</taxon>
        <taxon>Harpellales</taxon>
        <taxon>Legeriomycetaceae</taxon>
        <taxon>Smittium</taxon>
    </lineage>
</organism>
<accession>A0A1R1YP44</accession>
<feature type="compositionally biased region" description="Polar residues" evidence="1">
    <location>
        <begin position="1"/>
        <end position="10"/>
    </location>
</feature>
<dbReference type="PROSITE" id="PS50878">
    <property type="entry name" value="RT_POL"/>
    <property type="match status" value="1"/>
</dbReference>
<dbReference type="Proteomes" id="UP000187429">
    <property type="component" value="Unassembled WGS sequence"/>
</dbReference>
<dbReference type="Pfam" id="PF00078">
    <property type="entry name" value="RVT_1"/>
    <property type="match status" value="1"/>
</dbReference>
<evidence type="ECO:0000313" key="4">
    <source>
        <dbReference type="Proteomes" id="UP000187429"/>
    </source>
</evidence>
<dbReference type="InterPro" id="IPR000477">
    <property type="entry name" value="RT_dom"/>
</dbReference>
<dbReference type="PANTHER" id="PTHR47027:SF20">
    <property type="entry name" value="REVERSE TRANSCRIPTASE-LIKE PROTEIN WITH RNA-DIRECTED DNA POLYMERASE DOMAIN"/>
    <property type="match status" value="1"/>
</dbReference>
<feature type="region of interest" description="Disordered" evidence="1">
    <location>
        <begin position="366"/>
        <end position="391"/>
    </location>
</feature>
<dbReference type="GO" id="GO:0003824">
    <property type="term" value="F:catalytic activity"/>
    <property type="evidence" value="ECO:0007669"/>
    <property type="project" value="InterPro"/>
</dbReference>
<feature type="region of interest" description="Disordered" evidence="1">
    <location>
        <begin position="1"/>
        <end position="66"/>
    </location>
</feature>
<dbReference type="InterPro" id="IPR043502">
    <property type="entry name" value="DNA/RNA_pol_sf"/>
</dbReference>
<feature type="compositionally biased region" description="Polar residues" evidence="1">
    <location>
        <begin position="114"/>
        <end position="124"/>
    </location>
</feature>
<name>A0A1R1YP44_9FUNG</name>
<dbReference type="SUPFAM" id="SSF56672">
    <property type="entry name" value="DNA/RNA polymerases"/>
    <property type="match status" value="1"/>
</dbReference>